<name>A0AAN6MXU1_9PEZI</name>
<protein>
    <submittedName>
        <fullName evidence="1">Uncharacterized protein</fullName>
    </submittedName>
</protein>
<comment type="caution">
    <text evidence="1">The sequence shown here is derived from an EMBL/GenBank/DDBJ whole genome shotgun (WGS) entry which is preliminary data.</text>
</comment>
<proteinExistence type="predicted"/>
<evidence type="ECO:0000313" key="1">
    <source>
        <dbReference type="EMBL" id="KAK3933882.1"/>
    </source>
</evidence>
<dbReference type="AlphaFoldDB" id="A0AAN6MXU1"/>
<dbReference type="EMBL" id="MU854054">
    <property type="protein sequence ID" value="KAK3933882.1"/>
    <property type="molecule type" value="Genomic_DNA"/>
</dbReference>
<dbReference type="Proteomes" id="UP001303473">
    <property type="component" value="Unassembled WGS sequence"/>
</dbReference>
<gene>
    <name evidence="1" type="ORF">QBC46DRAFT_430724</name>
</gene>
<evidence type="ECO:0000313" key="2">
    <source>
        <dbReference type="Proteomes" id="UP001303473"/>
    </source>
</evidence>
<sequence>MKLLGTAGAWNGAGLVFAGCASQLLLADASSSLRCERKALEWHCLGVGKRLSSSKPRRLSSSILRPVTYEGGSMSRDLTLTLNQLRVDIPTFLIYVLRTRVFISSRTRSSPDKTALSYPLKPVPSHQSPYLLSFSQLIPSSKIGNMCHRTDKLYRCGCIVKVLAPAEYCPKARRQNRRGPVVKQHAEFKPSWIAGEVGLAAVARQTGTITGDAEGIGVIMKCAPGAGLSSSRTNCRELDSCATPDATTRQLNYARGGRLLCG</sequence>
<accession>A0AAN6MXU1</accession>
<organism evidence="1 2">
    <name type="scientific">Diplogelasinospora grovesii</name>
    <dbReference type="NCBI Taxonomy" id="303347"/>
    <lineage>
        <taxon>Eukaryota</taxon>
        <taxon>Fungi</taxon>
        <taxon>Dikarya</taxon>
        <taxon>Ascomycota</taxon>
        <taxon>Pezizomycotina</taxon>
        <taxon>Sordariomycetes</taxon>
        <taxon>Sordariomycetidae</taxon>
        <taxon>Sordariales</taxon>
        <taxon>Diplogelasinosporaceae</taxon>
        <taxon>Diplogelasinospora</taxon>
    </lineage>
</organism>
<keyword evidence="2" id="KW-1185">Reference proteome</keyword>
<dbReference type="PROSITE" id="PS51257">
    <property type="entry name" value="PROKAR_LIPOPROTEIN"/>
    <property type="match status" value="1"/>
</dbReference>
<reference evidence="2" key="1">
    <citation type="journal article" date="2023" name="Mol. Phylogenet. Evol.">
        <title>Genome-scale phylogeny and comparative genomics of the fungal order Sordariales.</title>
        <authorList>
            <person name="Hensen N."/>
            <person name="Bonometti L."/>
            <person name="Westerberg I."/>
            <person name="Brannstrom I.O."/>
            <person name="Guillou S."/>
            <person name="Cros-Aarteil S."/>
            <person name="Calhoun S."/>
            <person name="Haridas S."/>
            <person name="Kuo A."/>
            <person name="Mondo S."/>
            <person name="Pangilinan J."/>
            <person name="Riley R."/>
            <person name="LaButti K."/>
            <person name="Andreopoulos B."/>
            <person name="Lipzen A."/>
            <person name="Chen C."/>
            <person name="Yan M."/>
            <person name="Daum C."/>
            <person name="Ng V."/>
            <person name="Clum A."/>
            <person name="Steindorff A."/>
            <person name="Ohm R.A."/>
            <person name="Martin F."/>
            <person name="Silar P."/>
            <person name="Natvig D.O."/>
            <person name="Lalanne C."/>
            <person name="Gautier V."/>
            <person name="Ament-Velasquez S.L."/>
            <person name="Kruys A."/>
            <person name="Hutchinson M.I."/>
            <person name="Powell A.J."/>
            <person name="Barry K."/>
            <person name="Miller A.N."/>
            <person name="Grigoriev I.V."/>
            <person name="Debuchy R."/>
            <person name="Gladieux P."/>
            <person name="Hiltunen Thoren M."/>
            <person name="Johannesson H."/>
        </authorList>
    </citation>
    <scope>NUCLEOTIDE SEQUENCE [LARGE SCALE GENOMIC DNA]</scope>
    <source>
        <strain evidence="2">CBS 340.73</strain>
    </source>
</reference>